<gene>
    <name evidence="2" type="ORF">FC701_34840</name>
</gene>
<protein>
    <submittedName>
        <fullName evidence="2">CPBP family intramembrane metalloprotease</fullName>
    </submittedName>
</protein>
<evidence type="ECO:0000313" key="3">
    <source>
        <dbReference type="Proteomes" id="UP000305524"/>
    </source>
</evidence>
<evidence type="ECO:0000313" key="2">
    <source>
        <dbReference type="EMBL" id="TKI77388.1"/>
    </source>
</evidence>
<dbReference type="Proteomes" id="UP000305524">
    <property type="component" value="Unassembled WGS sequence"/>
</dbReference>
<dbReference type="GO" id="GO:0008237">
    <property type="term" value="F:metallopeptidase activity"/>
    <property type="evidence" value="ECO:0007669"/>
    <property type="project" value="UniProtKB-KW"/>
</dbReference>
<keyword evidence="1" id="KW-0472">Membrane</keyword>
<feature type="transmembrane region" description="Helical" evidence="1">
    <location>
        <begin position="12"/>
        <end position="32"/>
    </location>
</feature>
<name>A0A4U2ZRK8_BACMY</name>
<reference evidence="2 3" key="1">
    <citation type="journal article" date="2019" name="Environ. Microbiol.">
        <title>An active ?-lactamase is a part of an orchestrated cell wall stress resistance network of Bacillus subtilis and related rhizosphere species.</title>
        <authorList>
            <person name="Bucher T."/>
            <person name="Keren-Paz A."/>
            <person name="Hausser J."/>
            <person name="Olender T."/>
            <person name="Cytryn E."/>
            <person name="Kolodkin-Gal I."/>
        </authorList>
    </citation>
    <scope>NUCLEOTIDE SEQUENCE [LARGE SCALE GENOMIC DNA]</scope>
    <source>
        <strain evidence="2 3">I186</strain>
    </source>
</reference>
<accession>A0A4U2ZRK8</accession>
<comment type="caution">
    <text evidence="2">The sequence shown here is derived from an EMBL/GenBank/DDBJ whole genome shotgun (WGS) entry which is preliminary data.</text>
</comment>
<keyword evidence="2" id="KW-0378">Hydrolase</keyword>
<keyword evidence="1" id="KW-1133">Transmembrane helix</keyword>
<dbReference type="EMBL" id="SZOD01001400">
    <property type="protein sequence ID" value="TKI77388.1"/>
    <property type="molecule type" value="Genomic_DNA"/>
</dbReference>
<evidence type="ECO:0000256" key="1">
    <source>
        <dbReference type="SAM" id="Phobius"/>
    </source>
</evidence>
<dbReference type="GO" id="GO:0006508">
    <property type="term" value="P:proteolysis"/>
    <property type="evidence" value="ECO:0007669"/>
    <property type="project" value="UniProtKB-KW"/>
</dbReference>
<organism evidence="2 3">
    <name type="scientific">Bacillus mycoides</name>
    <dbReference type="NCBI Taxonomy" id="1405"/>
    <lineage>
        <taxon>Bacteria</taxon>
        <taxon>Bacillati</taxon>
        <taxon>Bacillota</taxon>
        <taxon>Bacilli</taxon>
        <taxon>Bacillales</taxon>
        <taxon>Bacillaceae</taxon>
        <taxon>Bacillus</taxon>
        <taxon>Bacillus cereus group</taxon>
    </lineage>
</organism>
<feature type="non-terminal residue" evidence="2">
    <location>
        <position position="33"/>
    </location>
</feature>
<sequence length="33" mass="3739">MNNSNIYKSGYVILIYFVMTQFVGIIGVQLLAK</sequence>
<keyword evidence="2" id="KW-0482">Metalloprotease</keyword>
<keyword evidence="1" id="KW-0812">Transmembrane</keyword>
<keyword evidence="2" id="KW-0645">Protease</keyword>
<proteinExistence type="predicted"/>
<dbReference type="AlphaFoldDB" id="A0A4U2ZRK8"/>